<feature type="region of interest" description="Disordered" evidence="1">
    <location>
        <begin position="70"/>
        <end position="95"/>
    </location>
</feature>
<protein>
    <submittedName>
        <fullName evidence="2">Uncharacterized protein</fullName>
    </submittedName>
</protein>
<dbReference type="EMBL" id="JACXVP010000001">
    <property type="protein sequence ID" value="KAG5629975.1"/>
    <property type="molecule type" value="Genomic_DNA"/>
</dbReference>
<proteinExistence type="predicted"/>
<organism evidence="2 3">
    <name type="scientific">Solanum commersonii</name>
    <name type="common">Commerson's wild potato</name>
    <name type="synonym">Commerson's nightshade</name>
    <dbReference type="NCBI Taxonomy" id="4109"/>
    <lineage>
        <taxon>Eukaryota</taxon>
        <taxon>Viridiplantae</taxon>
        <taxon>Streptophyta</taxon>
        <taxon>Embryophyta</taxon>
        <taxon>Tracheophyta</taxon>
        <taxon>Spermatophyta</taxon>
        <taxon>Magnoliopsida</taxon>
        <taxon>eudicotyledons</taxon>
        <taxon>Gunneridae</taxon>
        <taxon>Pentapetalae</taxon>
        <taxon>asterids</taxon>
        <taxon>lamiids</taxon>
        <taxon>Solanales</taxon>
        <taxon>Solanaceae</taxon>
        <taxon>Solanoideae</taxon>
        <taxon>Solaneae</taxon>
        <taxon>Solanum</taxon>
    </lineage>
</organism>
<gene>
    <name evidence="2" type="ORF">H5410_001692</name>
</gene>
<comment type="caution">
    <text evidence="2">The sequence shown here is derived from an EMBL/GenBank/DDBJ whole genome shotgun (WGS) entry which is preliminary data.</text>
</comment>
<evidence type="ECO:0000256" key="1">
    <source>
        <dbReference type="SAM" id="MobiDB-lite"/>
    </source>
</evidence>
<accession>A0A9J6B0T1</accession>
<sequence length="95" mass="11044">MCSKSLGRLNVIQPHRMDGTKSSKFSYFWRTSTHQGDEKLCEVKEEKVANATKNLTKLFLMWACKTRPNQEKLRVRKSSRPDLWGVNPRGPKNVH</sequence>
<dbReference type="AlphaFoldDB" id="A0A9J6B0T1"/>
<name>A0A9J6B0T1_SOLCO</name>
<reference evidence="2 3" key="1">
    <citation type="submission" date="2020-09" db="EMBL/GenBank/DDBJ databases">
        <title>De no assembly of potato wild relative species, Solanum commersonii.</title>
        <authorList>
            <person name="Cho K."/>
        </authorList>
    </citation>
    <scope>NUCLEOTIDE SEQUENCE [LARGE SCALE GENOMIC DNA]</scope>
    <source>
        <strain evidence="2">LZ3.2</strain>
        <tissue evidence="2">Leaf</tissue>
    </source>
</reference>
<evidence type="ECO:0000313" key="3">
    <source>
        <dbReference type="Proteomes" id="UP000824120"/>
    </source>
</evidence>
<evidence type="ECO:0000313" key="2">
    <source>
        <dbReference type="EMBL" id="KAG5629975.1"/>
    </source>
</evidence>
<keyword evidence="3" id="KW-1185">Reference proteome</keyword>
<dbReference type="Proteomes" id="UP000824120">
    <property type="component" value="Chromosome 1"/>
</dbReference>